<gene>
    <name evidence="1" type="ORF">IFJ75_18015</name>
</gene>
<dbReference type="Pfam" id="PF02515">
    <property type="entry name" value="CoA_transf_3"/>
    <property type="match status" value="1"/>
</dbReference>
<dbReference type="InterPro" id="IPR023606">
    <property type="entry name" value="CoA-Trfase_III_dom_1_sf"/>
</dbReference>
<dbReference type="GO" id="GO:0016740">
    <property type="term" value="F:transferase activity"/>
    <property type="evidence" value="ECO:0007669"/>
    <property type="project" value="UniProtKB-KW"/>
</dbReference>
<dbReference type="AlphaFoldDB" id="A0A975C0C3"/>
<protein>
    <submittedName>
        <fullName evidence="1">CoA transferase</fullName>
    </submittedName>
</protein>
<name>A0A975C0C3_9CAUL</name>
<reference evidence="1" key="1">
    <citation type="submission" date="2020-09" db="EMBL/GenBank/DDBJ databases">
        <title>Brevundimonas sp. LVF2 isolated from a puddle in Goettingen, Germany.</title>
        <authorList>
            <person name="Friedrich I."/>
            <person name="Klassen A."/>
            <person name="Hannes N."/>
            <person name="Schneider D."/>
            <person name="Hertel R."/>
            <person name="Daniel R."/>
        </authorList>
    </citation>
    <scope>NUCLEOTIDE SEQUENCE</scope>
    <source>
        <strain evidence="1">LVF2</strain>
    </source>
</reference>
<dbReference type="PANTHER" id="PTHR48228">
    <property type="entry name" value="SUCCINYL-COA--D-CITRAMALATE COA-TRANSFERASE"/>
    <property type="match status" value="1"/>
</dbReference>
<dbReference type="Gene3D" id="3.40.50.10540">
    <property type="entry name" value="Crotonobetainyl-coa:carnitine coa-transferase, domain 1"/>
    <property type="match status" value="1"/>
</dbReference>
<evidence type="ECO:0000313" key="1">
    <source>
        <dbReference type="EMBL" id="QTC91085.1"/>
    </source>
</evidence>
<dbReference type="InterPro" id="IPR003673">
    <property type="entry name" value="CoA-Trfase_fam_III"/>
</dbReference>
<keyword evidence="2" id="KW-1185">Reference proteome</keyword>
<dbReference type="PANTHER" id="PTHR48228:SF5">
    <property type="entry name" value="ALPHA-METHYLACYL-COA RACEMASE"/>
    <property type="match status" value="1"/>
</dbReference>
<dbReference type="Proteomes" id="UP000663918">
    <property type="component" value="Chromosome"/>
</dbReference>
<dbReference type="Gene3D" id="3.30.1540.10">
    <property type="entry name" value="formyl-coa transferase, domain 3"/>
    <property type="match status" value="1"/>
</dbReference>
<sequence>MTDTAGSPASGPLAGVRIIEFDAIGPVPLACMILADMGAEVVRLARRSGAAWAEVGGAVLNRGRPHVSVDLKSPQDIEQVLALIDRADAVIEGFRPGVMERLGLGPKVCSARNPRLVYARMTGWGQTGPLADRAGHDINYIALTGALHAMGAADAPPPVPLNLVGDYGGGAMFAVAGLLAAIIGARTTGQGQVVDVAMTDGVVALTAMFHGLAAQGLWNAARGSNLLDGSKPFYRCYGCADGGHVAVGALEPQFFAQLLAGLEIPADRFSQYDPSGWEEMEAIFAETFATRTRDAWAAVFAGTDACVSPVLDFTEAPAHPHNAARATFVEVDGMMQPAPAPRFSEVTGDIRASEGGERAFEDLLARWKA</sequence>
<evidence type="ECO:0000313" key="2">
    <source>
        <dbReference type="Proteomes" id="UP000663918"/>
    </source>
</evidence>
<proteinExistence type="predicted"/>
<dbReference type="EMBL" id="CP062222">
    <property type="protein sequence ID" value="QTC91085.1"/>
    <property type="molecule type" value="Genomic_DNA"/>
</dbReference>
<dbReference type="InterPro" id="IPR050509">
    <property type="entry name" value="CoA-transferase_III"/>
</dbReference>
<organism evidence="1 2">
    <name type="scientific">Brevundimonas goettingensis</name>
    <dbReference type="NCBI Taxonomy" id="2774190"/>
    <lineage>
        <taxon>Bacteria</taxon>
        <taxon>Pseudomonadati</taxon>
        <taxon>Pseudomonadota</taxon>
        <taxon>Alphaproteobacteria</taxon>
        <taxon>Caulobacterales</taxon>
        <taxon>Caulobacteraceae</taxon>
        <taxon>Brevundimonas</taxon>
    </lineage>
</organism>
<keyword evidence="1" id="KW-0808">Transferase</keyword>
<accession>A0A975C0C3</accession>
<dbReference type="SUPFAM" id="SSF89796">
    <property type="entry name" value="CoA-transferase family III (CaiB/BaiF)"/>
    <property type="match status" value="1"/>
</dbReference>
<dbReference type="InterPro" id="IPR044855">
    <property type="entry name" value="CoA-Trfase_III_dom3_sf"/>
</dbReference>
<dbReference type="RefSeq" id="WP_207870086.1">
    <property type="nucleotide sequence ID" value="NZ_CP062222.1"/>
</dbReference>
<dbReference type="KEGG" id="bgoe:IFJ75_18015"/>